<dbReference type="RefSeq" id="WP_379994513.1">
    <property type="nucleotide sequence ID" value="NZ_JBHSGN010000050.1"/>
</dbReference>
<evidence type="ECO:0000313" key="2">
    <source>
        <dbReference type="Proteomes" id="UP001596023"/>
    </source>
</evidence>
<gene>
    <name evidence="1" type="ORF">ACFO6W_06190</name>
</gene>
<name>A0ABV9KTX6_9BACT</name>
<comment type="caution">
    <text evidence="1">The sequence shown here is derived from an EMBL/GenBank/DDBJ whole genome shotgun (WGS) entry which is preliminary data.</text>
</comment>
<reference evidence="2" key="1">
    <citation type="journal article" date="2019" name="Int. J. Syst. Evol. Microbiol.">
        <title>The Global Catalogue of Microorganisms (GCM) 10K type strain sequencing project: providing services to taxonomists for standard genome sequencing and annotation.</title>
        <authorList>
            <consortium name="The Broad Institute Genomics Platform"/>
            <consortium name="The Broad Institute Genome Sequencing Center for Infectious Disease"/>
            <person name="Wu L."/>
            <person name="Ma J."/>
        </authorList>
    </citation>
    <scope>NUCLEOTIDE SEQUENCE [LARGE SCALE GENOMIC DNA]</scope>
    <source>
        <strain evidence="2">CCUG 66188</strain>
    </source>
</reference>
<accession>A0ABV9KTX6</accession>
<evidence type="ECO:0000313" key="1">
    <source>
        <dbReference type="EMBL" id="MFC4673274.1"/>
    </source>
</evidence>
<keyword evidence="2" id="KW-1185">Reference proteome</keyword>
<dbReference type="EMBL" id="JBHSGN010000050">
    <property type="protein sequence ID" value="MFC4673274.1"/>
    <property type="molecule type" value="Genomic_DNA"/>
</dbReference>
<dbReference type="Proteomes" id="UP001596023">
    <property type="component" value="Unassembled WGS sequence"/>
</dbReference>
<evidence type="ECO:0008006" key="3">
    <source>
        <dbReference type="Google" id="ProtNLM"/>
    </source>
</evidence>
<protein>
    <recommendedName>
        <fullName evidence="3">N-acetyltransferase domain-containing protein</fullName>
    </recommendedName>
</protein>
<organism evidence="1 2">
    <name type="scientific">Dysgonomonas termitidis</name>
    <dbReference type="NCBI Taxonomy" id="1516126"/>
    <lineage>
        <taxon>Bacteria</taxon>
        <taxon>Pseudomonadati</taxon>
        <taxon>Bacteroidota</taxon>
        <taxon>Bacteroidia</taxon>
        <taxon>Bacteroidales</taxon>
        <taxon>Dysgonomonadaceae</taxon>
        <taxon>Dysgonomonas</taxon>
    </lineage>
</organism>
<proteinExistence type="predicted"/>
<sequence length="141" mass="16315">MSTMINTAEATLQEVQRIEKIWGTDIRLHNLIGPFVMNPVVIRMNGGYPFKNTEDHLWYVSLKNRNLVTGFLSVCNGHICNDFTWQDNEVLEMLLEKALPDMEKGIVVTFMAEEHEFPLLEKLGFTLERKAVRYAKMVKVI</sequence>